<dbReference type="InterPro" id="IPR011453">
    <property type="entry name" value="DUF1559"/>
</dbReference>
<dbReference type="PANTHER" id="PTHR30093">
    <property type="entry name" value="GENERAL SECRETION PATHWAY PROTEIN G"/>
    <property type="match status" value="1"/>
</dbReference>
<evidence type="ECO:0000256" key="1">
    <source>
        <dbReference type="SAM" id="Phobius"/>
    </source>
</evidence>
<sequence>MAALASQRVGSQKARISNDLFGLIRRKSKNSDSVMSAACQGTVMRRSKTSGFTLIELLVTISIIAILIALLLPAVQQAREAARRTQCRNNLKQFGLALHNYHDVHRCFPMGGMGVTYLTMTGPDHIRSFSWGAYLLPFLEQDALYQQIDFNQPSFKVSFPDLTIPAINDNEILMSTTLVAFRCPSDSRPDRLSDDEPPGLMYWQDAATASYIANYGTNGFVAAQPSGSNVPWTTAFGFAISSGPHLPMHVVNNRGTGPFSVNSSTRLRDATDGTSSTVCVGERHWNQCASLEVTYATSRALWGYGPRAGDVMGSGYYRPNQGQRILSCFAGKDLHQIVNVPSGHSSFHDVALFARMFLDEAECESSEP</sequence>
<feature type="transmembrane region" description="Helical" evidence="1">
    <location>
        <begin position="54"/>
        <end position="75"/>
    </location>
</feature>
<keyword evidence="1" id="KW-0472">Membrane</keyword>
<dbReference type="Pfam" id="PF07596">
    <property type="entry name" value="SBP_bac_10"/>
    <property type="match status" value="1"/>
</dbReference>
<dbReference type="InterPro" id="IPR045584">
    <property type="entry name" value="Pilin-like"/>
</dbReference>
<dbReference type="EMBL" id="CP017641">
    <property type="protein sequence ID" value="APZ95303.1"/>
    <property type="molecule type" value="Genomic_DNA"/>
</dbReference>
<dbReference type="Proteomes" id="UP000187735">
    <property type="component" value="Chromosome"/>
</dbReference>
<dbReference type="InterPro" id="IPR012902">
    <property type="entry name" value="N_methyl_site"/>
</dbReference>
<keyword evidence="1" id="KW-1133">Transmembrane helix</keyword>
<dbReference type="SUPFAM" id="SSF54523">
    <property type="entry name" value="Pili subunits"/>
    <property type="match status" value="1"/>
</dbReference>
<evidence type="ECO:0000313" key="4">
    <source>
        <dbReference type="Proteomes" id="UP000187735"/>
    </source>
</evidence>
<name>A0A1P8WML0_9PLAN</name>
<dbReference type="AlphaFoldDB" id="A0A1P8WML0"/>
<protein>
    <submittedName>
        <fullName evidence="3">PilD-dependent protein PddA</fullName>
    </submittedName>
</protein>
<dbReference type="NCBIfam" id="TIGR02532">
    <property type="entry name" value="IV_pilin_GFxxxE"/>
    <property type="match status" value="1"/>
</dbReference>
<gene>
    <name evidence="3" type="primary">xcpT_27</name>
    <name evidence="3" type="ORF">Fuma_04959</name>
</gene>
<dbReference type="PANTHER" id="PTHR30093:SF2">
    <property type="entry name" value="TYPE II SECRETION SYSTEM PROTEIN H"/>
    <property type="match status" value="1"/>
</dbReference>
<feature type="domain" description="DUF1559" evidence="2">
    <location>
        <begin position="76"/>
        <end position="284"/>
    </location>
</feature>
<dbReference type="STRING" id="1891926.Fuma_04959"/>
<organism evidence="3 4">
    <name type="scientific">Fuerstiella marisgermanici</name>
    <dbReference type="NCBI Taxonomy" id="1891926"/>
    <lineage>
        <taxon>Bacteria</taxon>
        <taxon>Pseudomonadati</taxon>
        <taxon>Planctomycetota</taxon>
        <taxon>Planctomycetia</taxon>
        <taxon>Planctomycetales</taxon>
        <taxon>Planctomycetaceae</taxon>
        <taxon>Fuerstiella</taxon>
    </lineage>
</organism>
<dbReference type="PROSITE" id="PS00409">
    <property type="entry name" value="PROKAR_NTER_METHYL"/>
    <property type="match status" value="1"/>
</dbReference>
<evidence type="ECO:0000259" key="2">
    <source>
        <dbReference type="Pfam" id="PF07596"/>
    </source>
</evidence>
<evidence type="ECO:0000313" key="3">
    <source>
        <dbReference type="EMBL" id="APZ95303.1"/>
    </source>
</evidence>
<reference evidence="3 4" key="1">
    <citation type="journal article" date="2016" name="Front. Microbiol.">
        <title>Fuerstia marisgermanicae gen. nov., sp. nov., an Unusual Member of the Phylum Planctomycetes from the German Wadden Sea.</title>
        <authorList>
            <person name="Kohn T."/>
            <person name="Heuer A."/>
            <person name="Jogler M."/>
            <person name="Vollmers J."/>
            <person name="Boedeker C."/>
            <person name="Bunk B."/>
            <person name="Rast P."/>
            <person name="Borchert D."/>
            <person name="Glockner I."/>
            <person name="Freese H.M."/>
            <person name="Klenk H.P."/>
            <person name="Overmann J."/>
            <person name="Kaster A.K."/>
            <person name="Rohde M."/>
            <person name="Wiegand S."/>
            <person name="Jogler C."/>
        </authorList>
    </citation>
    <scope>NUCLEOTIDE SEQUENCE [LARGE SCALE GENOMIC DNA]</scope>
    <source>
        <strain evidence="3 4">NH11</strain>
    </source>
</reference>
<keyword evidence="1" id="KW-0812">Transmembrane</keyword>
<dbReference type="Gene3D" id="3.30.700.10">
    <property type="entry name" value="Glycoprotein, Type 4 Pilin"/>
    <property type="match status" value="1"/>
</dbReference>
<keyword evidence="4" id="KW-1185">Reference proteome</keyword>
<dbReference type="Pfam" id="PF07963">
    <property type="entry name" value="N_methyl"/>
    <property type="match status" value="1"/>
</dbReference>
<proteinExistence type="predicted"/>
<dbReference type="KEGG" id="fmr:Fuma_04959"/>
<accession>A0A1P8WML0</accession>